<name>A0ABV2BCV3_9LACO</name>
<evidence type="ECO:0000256" key="3">
    <source>
        <dbReference type="SAM" id="Phobius"/>
    </source>
</evidence>
<evidence type="ECO:0000313" key="5">
    <source>
        <dbReference type="Proteomes" id="UP001434419"/>
    </source>
</evidence>
<keyword evidence="1" id="KW-0175">Coiled coil</keyword>
<feature type="transmembrane region" description="Helical" evidence="3">
    <location>
        <begin position="439"/>
        <end position="462"/>
    </location>
</feature>
<gene>
    <name evidence="4" type="ORF">ABVC42_14705</name>
</gene>
<organism evidence="4 5">
    <name type="scientific">Lactobacillus crispatus</name>
    <dbReference type="NCBI Taxonomy" id="47770"/>
    <lineage>
        <taxon>Bacteria</taxon>
        <taxon>Bacillati</taxon>
        <taxon>Bacillota</taxon>
        <taxon>Bacilli</taxon>
        <taxon>Lactobacillales</taxon>
        <taxon>Lactobacillaceae</taxon>
        <taxon>Lactobacillus</taxon>
    </lineage>
</organism>
<dbReference type="EMBL" id="JBETVU010000013">
    <property type="protein sequence ID" value="MES5151079.1"/>
    <property type="molecule type" value="Genomic_DNA"/>
</dbReference>
<accession>A0ABV2BCV3</accession>
<sequence>MNNKQGTKNTATTKWISWIAGVIIAFMLIDVSFVAFARVKPTNGDATLTQQLIGSAKSELTPGDPGFLSGIRATGSTLNDLVHGRGFHWIKEVNRIKGASQQGGKYVEGDRYRKAFNNWNKNKHVKINLTGGLKNLNGSRTKIDSIGNDSRLTSGQNKSIKKYITDNYNKWYKQQLKKKGYVSRAAAEEEAMELTGDAYNKVLKGTKNAKIAKEVNKELGNSESDIAKGNHKQDKDQSASNSEPSTFSGKVAKALLDMFYSSGIGEWMAKSGAGATIFGINYSEGMSGPAMYSQIATAYNENGYNEIYPSTAYTRDIQSVGVVIGPVFLALSAVLIMIILIVQTTRMGVGQSFNPVQSRLEWYHSLVDTAIAVTGCLSYNLLISVILSVNGAIVTGLAGFMAGTNTSSGYSILSEAVTLGFSKTTINMLTSGTFLGSEFVGIIFSVIYLCTYIGLAVYIKYYYFVREVVFTILWALGPVFIAFWPSVWGKKRTINWLREIIGTVMIQSIHSLTITFMAVLMAWNNDNWASQVGDIHKKSNLQAASETLKHGWNVATDGNRGLLNKVLGTGGELIKGAGQAVGAVNPGTSVSNAYMHFETMVIGFIIMVMFQPLSKALADLFGLQTSMLDEIHQSTRTSLKNGGKKALAVGIGAAGAVALGTGALALGAASGGLSLVGGAQALKAAGGAAKAAKEGEKATAFAKAFKDAKRKSPTNEMRRKLAGPRAFVNGLAGRNIGELLGKTAANVAGASPMKTIAMTRLGGEIGTRAAHLASNRLSKLGLKEADPNRKMKDALKDNIKKTTDKAANNSVKSAIDKAAGFDDFISKAKAAPDFDTNTDLQNAVKAAEEAKASSKNMSLDEKQALEAKAKNLLKGKNNYKDAQAINKAFRDAVDKDDSLSAKEKERAKQIGDQAMILAGAPANDPKILMDKMGYGDAEEARKVAENAKLGDIEAKFNKGQLPNISPNEMSFDDFKQSSLFASQYQPQVKAAGKAAAQEALNNSTGHIYGNVDDNLFQKGLDASDGTIIDSDIFKREVAKGLKAENPSMSDAKANSFAAVADPIDGQSLTQSVDTLDGTGSIKILDASLWHRLNSQQANTVNSTLGGIKGITGEQLDDIYNSSGYNAYGGLIGNGAEDPTAEDFNNYLTNMDKAADYQQEQENWARIHNTTERGASFDPTNLGTWFGNLGISSGNSKTASASYATNATKADGNDTSDQPQTRWDAMAQDRITNNPYLEPHSQGLTLDQAFDMMPKVFDGQNNPIGVQRGSYRLAIQNTQSIMQAQDENGNWFMVGNAGRGDGTLEAGDTVYQDLDLSADGVPSLAYDTAAHSLSRPYRYQNGRKVPTTLTNGVPRLTSYFDDASFADQAQAVPGDFMHLPVSQILRRSRDWNTSPTVEQYEGYKDFRLQGDNGTMVITGINPVTNNREVLSQGTKRNDFFKNLPDQVNFSIPLMKNGETGLDVNRSDTPQIFTNGNVGQNEKERANDIIANFFAGSDDENSNINRLNDFLHDSMMPETESYLRNFIASNPGYQSGTNLDAFYRSLYDDDE</sequence>
<feature type="transmembrane region" description="Helical" evidence="3">
    <location>
        <begin position="500"/>
        <end position="523"/>
    </location>
</feature>
<protein>
    <submittedName>
        <fullName evidence="4">Type IV secretion system protein</fullName>
    </submittedName>
</protein>
<dbReference type="RefSeq" id="WP_133476375.1">
    <property type="nucleotide sequence ID" value="NZ_JBETVU010000013.1"/>
</dbReference>
<feature type="region of interest" description="Disordered" evidence="2">
    <location>
        <begin position="221"/>
        <end position="246"/>
    </location>
</feature>
<feature type="transmembrane region" description="Helical" evidence="3">
    <location>
        <begin position="468"/>
        <end position="488"/>
    </location>
</feature>
<evidence type="ECO:0000313" key="4">
    <source>
        <dbReference type="EMBL" id="MES5151079.1"/>
    </source>
</evidence>
<keyword evidence="3" id="KW-0472">Membrane</keyword>
<feature type="transmembrane region" description="Helical" evidence="3">
    <location>
        <begin position="362"/>
        <end position="382"/>
    </location>
</feature>
<evidence type="ECO:0000256" key="2">
    <source>
        <dbReference type="SAM" id="MobiDB-lite"/>
    </source>
</evidence>
<comment type="caution">
    <text evidence="4">The sequence shown here is derived from an EMBL/GenBank/DDBJ whole genome shotgun (WGS) entry which is preliminary data.</text>
</comment>
<reference evidence="4" key="1">
    <citation type="submission" date="2024-06" db="EMBL/GenBank/DDBJ databases">
        <title>Vaginal Lactobacillus fatty acid response mechanisms reveal a metabolite-targeted strategy for bacterial vaginosis treatment.</title>
        <authorList>
            <person name="Zhu M."/>
            <person name="Blainey P.C."/>
            <person name="Bloom S.M."/>
            <person name="Kwon D.S."/>
        </authorList>
    </citation>
    <scope>NUCLEOTIDE SEQUENCE</scope>
    <source>
        <strain evidence="4">194_F1_1</strain>
    </source>
</reference>
<feature type="transmembrane region" description="Helical" evidence="3">
    <location>
        <begin position="646"/>
        <end position="666"/>
    </location>
</feature>
<feature type="transmembrane region" description="Helical" evidence="3">
    <location>
        <begin position="320"/>
        <end position="342"/>
    </location>
</feature>
<feature type="compositionally biased region" description="Basic and acidic residues" evidence="2">
    <location>
        <begin position="225"/>
        <end position="237"/>
    </location>
</feature>
<evidence type="ECO:0000256" key="1">
    <source>
        <dbReference type="SAM" id="Coils"/>
    </source>
</evidence>
<keyword evidence="5" id="KW-1185">Reference proteome</keyword>
<dbReference type="Proteomes" id="UP001434419">
    <property type="component" value="Unassembled WGS sequence"/>
</dbReference>
<feature type="coiled-coil region" evidence="1">
    <location>
        <begin position="837"/>
        <end position="882"/>
    </location>
</feature>
<keyword evidence="3" id="KW-0812">Transmembrane</keyword>
<proteinExistence type="predicted"/>
<keyword evidence="3" id="KW-1133">Transmembrane helix</keyword>
<feature type="transmembrane region" description="Helical" evidence="3">
    <location>
        <begin position="15"/>
        <end position="37"/>
    </location>
</feature>